<sequence length="81" mass="8755">MAVCGMVRVTLPFGGLGSTGYCFGRGLAELPGSGFLFLNPVTRLQCCTEYNGLKVYLLYFKIDTPKGLGARCHNRNNTTSS</sequence>
<keyword evidence="2" id="KW-1185">Reference proteome</keyword>
<dbReference type="AlphaFoldDB" id="A0AAV4VR84"/>
<gene>
    <name evidence="1" type="ORF">CEXT_474491</name>
</gene>
<evidence type="ECO:0000313" key="1">
    <source>
        <dbReference type="EMBL" id="GIY72094.1"/>
    </source>
</evidence>
<evidence type="ECO:0000313" key="2">
    <source>
        <dbReference type="Proteomes" id="UP001054945"/>
    </source>
</evidence>
<accession>A0AAV4VR84</accession>
<dbReference type="EMBL" id="BPLR01014896">
    <property type="protein sequence ID" value="GIY72094.1"/>
    <property type="molecule type" value="Genomic_DNA"/>
</dbReference>
<comment type="caution">
    <text evidence="1">The sequence shown here is derived from an EMBL/GenBank/DDBJ whole genome shotgun (WGS) entry which is preliminary data.</text>
</comment>
<organism evidence="1 2">
    <name type="scientific">Caerostris extrusa</name>
    <name type="common">Bark spider</name>
    <name type="synonym">Caerostris bankana</name>
    <dbReference type="NCBI Taxonomy" id="172846"/>
    <lineage>
        <taxon>Eukaryota</taxon>
        <taxon>Metazoa</taxon>
        <taxon>Ecdysozoa</taxon>
        <taxon>Arthropoda</taxon>
        <taxon>Chelicerata</taxon>
        <taxon>Arachnida</taxon>
        <taxon>Araneae</taxon>
        <taxon>Araneomorphae</taxon>
        <taxon>Entelegynae</taxon>
        <taxon>Araneoidea</taxon>
        <taxon>Araneidae</taxon>
        <taxon>Caerostris</taxon>
    </lineage>
</organism>
<proteinExistence type="predicted"/>
<name>A0AAV4VR84_CAEEX</name>
<reference evidence="1 2" key="1">
    <citation type="submission" date="2021-06" db="EMBL/GenBank/DDBJ databases">
        <title>Caerostris extrusa draft genome.</title>
        <authorList>
            <person name="Kono N."/>
            <person name="Arakawa K."/>
        </authorList>
    </citation>
    <scope>NUCLEOTIDE SEQUENCE [LARGE SCALE GENOMIC DNA]</scope>
</reference>
<dbReference type="Proteomes" id="UP001054945">
    <property type="component" value="Unassembled WGS sequence"/>
</dbReference>
<protein>
    <recommendedName>
        <fullName evidence="3">Secreted protein</fullName>
    </recommendedName>
</protein>
<evidence type="ECO:0008006" key="3">
    <source>
        <dbReference type="Google" id="ProtNLM"/>
    </source>
</evidence>